<dbReference type="InterPro" id="IPR011990">
    <property type="entry name" value="TPR-like_helical_dom_sf"/>
</dbReference>
<dbReference type="InterPro" id="IPR053209">
    <property type="entry name" value="Gramillin-biosynth_MTr"/>
</dbReference>
<dbReference type="EMBL" id="JANBVN010000028">
    <property type="protein sequence ID" value="KAJ9160988.1"/>
    <property type="molecule type" value="Genomic_DNA"/>
</dbReference>
<dbReference type="PANTHER" id="PTHR47643">
    <property type="entry name" value="TPR DOMAIN PROTEIN (AFU_ORTHOLOGUE AFUA_5G12710)"/>
    <property type="match status" value="1"/>
</dbReference>
<proteinExistence type="predicted"/>
<organism evidence="2 3">
    <name type="scientific">Coniochaeta hoffmannii</name>
    <dbReference type="NCBI Taxonomy" id="91930"/>
    <lineage>
        <taxon>Eukaryota</taxon>
        <taxon>Fungi</taxon>
        <taxon>Dikarya</taxon>
        <taxon>Ascomycota</taxon>
        <taxon>Pezizomycotina</taxon>
        <taxon>Sordariomycetes</taxon>
        <taxon>Sordariomycetidae</taxon>
        <taxon>Coniochaetales</taxon>
        <taxon>Coniochaetaceae</taxon>
        <taxon>Coniochaeta</taxon>
    </lineage>
</organism>
<dbReference type="SUPFAM" id="SSF82199">
    <property type="entry name" value="SET domain"/>
    <property type="match status" value="1"/>
</dbReference>
<sequence>MDTQDVSLDGHVAQVFKQGTASAERAIRRRGETPKDHLPPFLLVQSHMMQLQAQSEAVDKPYRLVTTQIPPAYPPCTLSIADLNPILISEMKLETHHRGRMTVVRSMVPPNRMNAVMGIVEDAEGTAALLQVYHQPEESVVPKEETLRQGGVYLLKEPYFKTANSERTYSLRVDHASDIMKLDDGDELVLVKWRKSRTITKTSQSIRTQGNAAVSKKRWAEAERLYTRAIQVAETTEDKQLAYLNRSLTNLRLGRPARALSDAVESESGYGETPSEKALFREASALYQLAKFEQCLEKLGSLTSAYPSGTSSQEAKAMINRVNTRLHEQQTGDYNFSQMYKQAEATPPVIDCATYSSPVEVRPSPGRGRGLFTTRKVAAGELLLCEKAFAYAFADKKSLGKMSILMNVVTKKAVAGSHATLLAQLVQKQYHDPEAAQLFSQLHHGDYSPVTVAEVDGRPVVDSFLTEQTMSLNVFGAPRMTRLGAEVRPASIPPDQKEEESAHHTTGIWHIASYINHSCLGNCRRSFIGDMQIVRATRDMDEGTELNFCYKRPEGITSYDEMQREFRAWGFICSCEICLELKVTPEAAIAKRKTLHKELQRAMGGTAEGCNIPKALRLLQQLEATYVSSAPRPGAPRLVVSEVYLALSLAYLARNKQLDAVEMALKGLEALGFIIAACPRRGTAKSPEKTLRIDQWGLMTDPLVNAFLHLSQVYAKPAPEQSKTAIKYAKLAYTMLIGEGVTFLDTYPELKSSIANLPYIT</sequence>
<protein>
    <submittedName>
        <fullName evidence="2">SET domain-containing protein</fullName>
    </submittedName>
</protein>
<dbReference type="InterPro" id="IPR001214">
    <property type="entry name" value="SET_dom"/>
</dbReference>
<dbReference type="InterPro" id="IPR046341">
    <property type="entry name" value="SET_dom_sf"/>
</dbReference>
<dbReference type="SMART" id="SM00317">
    <property type="entry name" value="SET"/>
    <property type="match status" value="1"/>
</dbReference>
<evidence type="ECO:0000313" key="3">
    <source>
        <dbReference type="Proteomes" id="UP001174691"/>
    </source>
</evidence>
<gene>
    <name evidence="2" type="ORF">NKR19_g2730</name>
</gene>
<name>A0AA38SI41_9PEZI</name>
<reference evidence="2" key="1">
    <citation type="submission" date="2022-07" db="EMBL/GenBank/DDBJ databases">
        <title>Fungi with potential for degradation of polypropylene.</title>
        <authorList>
            <person name="Gostincar C."/>
        </authorList>
    </citation>
    <scope>NUCLEOTIDE SEQUENCE</scope>
    <source>
        <strain evidence="2">EXF-13287</strain>
    </source>
</reference>
<dbReference type="PROSITE" id="PS50280">
    <property type="entry name" value="SET"/>
    <property type="match status" value="1"/>
</dbReference>
<dbReference type="Pfam" id="PF00856">
    <property type="entry name" value="SET"/>
    <property type="match status" value="1"/>
</dbReference>
<dbReference type="SUPFAM" id="SSF48452">
    <property type="entry name" value="TPR-like"/>
    <property type="match status" value="1"/>
</dbReference>
<dbReference type="AlphaFoldDB" id="A0AA38SI41"/>
<dbReference type="Gene3D" id="1.25.40.10">
    <property type="entry name" value="Tetratricopeptide repeat domain"/>
    <property type="match status" value="1"/>
</dbReference>
<dbReference type="PANTHER" id="PTHR47643:SF2">
    <property type="entry name" value="TPR DOMAIN PROTEIN (AFU_ORTHOLOGUE AFUA_5G12710)"/>
    <property type="match status" value="1"/>
</dbReference>
<dbReference type="Proteomes" id="UP001174691">
    <property type="component" value="Unassembled WGS sequence"/>
</dbReference>
<comment type="caution">
    <text evidence="2">The sequence shown here is derived from an EMBL/GenBank/DDBJ whole genome shotgun (WGS) entry which is preliminary data.</text>
</comment>
<evidence type="ECO:0000313" key="2">
    <source>
        <dbReference type="EMBL" id="KAJ9160988.1"/>
    </source>
</evidence>
<keyword evidence="3" id="KW-1185">Reference proteome</keyword>
<accession>A0AA38SI41</accession>
<evidence type="ECO:0000259" key="1">
    <source>
        <dbReference type="PROSITE" id="PS50280"/>
    </source>
</evidence>
<dbReference type="Gene3D" id="2.170.270.10">
    <property type="entry name" value="SET domain"/>
    <property type="match status" value="1"/>
</dbReference>
<feature type="domain" description="SET" evidence="1">
    <location>
        <begin position="357"/>
        <end position="551"/>
    </location>
</feature>